<keyword evidence="3" id="KW-1003">Cell membrane</keyword>
<feature type="transmembrane region" description="Helical" evidence="7">
    <location>
        <begin position="80"/>
        <end position="109"/>
    </location>
</feature>
<evidence type="ECO:0000256" key="6">
    <source>
        <dbReference type="ARBA" id="ARBA00023136"/>
    </source>
</evidence>
<keyword evidence="5 7" id="KW-1133">Transmembrane helix</keyword>
<keyword evidence="2 7" id="KW-0813">Transport</keyword>
<feature type="domain" description="ABC transmembrane type-1" evidence="9">
    <location>
        <begin position="84"/>
        <end position="295"/>
    </location>
</feature>
<feature type="transmembrane region" description="Helical" evidence="7">
    <location>
        <begin position="279"/>
        <end position="300"/>
    </location>
</feature>
<evidence type="ECO:0000313" key="11">
    <source>
        <dbReference type="Proteomes" id="UP000289411"/>
    </source>
</evidence>
<dbReference type="EMBL" id="QYBC01000019">
    <property type="protein sequence ID" value="RYB02518.1"/>
    <property type="molecule type" value="Genomic_DNA"/>
</dbReference>
<reference evidence="10 11" key="2">
    <citation type="submission" date="2019-02" db="EMBL/GenBank/DDBJ databases">
        <title>'Lichenibacterium ramalinii' gen. nov. sp. nov., 'Lichenibacterium minor' gen. nov. sp. nov.</title>
        <authorList>
            <person name="Pankratov T."/>
        </authorList>
    </citation>
    <scope>NUCLEOTIDE SEQUENCE [LARGE SCALE GENOMIC DNA]</scope>
    <source>
        <strain evidence="10 11">RmlP001</strain>
    </source>
</reference>
<evidence type="ECO:0000256" key="2">
    <source>
        <dbReference type="ARBA" id="ARBA00022448"/>
    </source>
</evidence>
<sequence length="305" mass="33243">MSTSALPRDAVASPKVGRSKRGIDTRPLVWPSIAALLVWMIVPLALTLYFSFRNYNLTDPTVQGWAGLSNYTYLLTDDSFITSIINTVLLVGGVLITTIVFGTLFAVLFDQEFYGQGISRLFVVAPFFVMPTVAALVWKNLLMDPVNGLFAYMARGIGLEPITWFTTTPLFSIGLIVAWQWVPFATLILLTAMQSLDREQIEAARMDGAKPIARFRHIIVPHLARPITVVVMIETIFLLGIFAEILVTTSGGPGDASTNLVYLVYKTALLQFDVGGGSAGGIVAVVLANVVAIFLVRTVARNLDN</sequence>
<dbReference type="PANTHER" id="PTHR43005">
    <property type="entry name" value="BLR7065 PROTEIN"/>
    <property type="match status" value="1"/>
</dbReference>
<evidence type="ECO:0000256" key="8">
    <source>
        <dbReference type="SAM" id="MobiDB-lite"/>
    </source>
</evidence>
<dbReference type="GO" id="GO:0055085">
    <property type="term" value="P:transmembrane transport"/>
    <property type="evidence" value="ECO:0007669"/>
    <property type="project" value="InterPro"/>
</dbReference>
<organism evidence="10 11">
    <name type="scientific">Lichenibacterium ramalinae</name>
    <dbReference type="NCBI Taxonomy" id="2316527"/>
    <lineage>
        <taxon>Bacteria</taxon>
        <taxon>Pseudomonadati</taxon>
        <taxon>Pseudomonadota</taxon>
        <taxon>Alphaproteobacteria</taxon>
        <taxon>Hyphomicrobiales</taxon>
        <taxon>Lichenihabitantaceae</taxon>
        <taxon>Lichenibacterium</taxon>
    </lineage>
</organism>
<comment type="caution">
    <text evidence="10">The sequence shown here is derived from an EMBL/GenBank/DDBJ whole genome shotgun (WGS) entry which is preliminary data.</text>
</comment>
<feature type="transmembrane region" description="Helical" evidence="7">
    <location>
        <begin position="121"/>
        <end position="142"/>
    </location>
</feature>
<accession>A0A4Q2R785</accession>
<evidence type="ECO:0000256" key="4">
    <source>
        <dbReference type="ARBA" id="ARBA00022692"/>
    </source>
</evidence>
<dbReference type="CDD" id="cd06261">
    <property type="entry name" value="TM_PBP2"/>
    <property type="match status" value="1"/>
</dbReference>
<name>A0A4Q2R785_9HYPH</name>
<dbReference type="GO" id="GO:0005886">
    <property type="term" value="C:plasma membrane"/>
    <property type="evidence" value="ECO:0007669"/>
    <property type="project" value="UniProtKB-SubCell"/>
</dbReference>
<dbReference type="Pfam" id="PF00528">
    <property type="entry name" value="BPD_transp_1"/>
    <property type="match status" value="1"/>
</dbReference>
<reference evidence="10 11" key="1">
    <citation type="submission" date="2018-09" db="EMBL/GenBank/DDBJ databases">
        <authorList>
            <person name="Grouzdev D.S."/>
            <person name="Krutkina M.S."/>
        </authorList>
    </citation>
    <scope>NUCLEOTIDE SEQUENCE [LARGE SCALE GENOMIC DNA]</scope>
    <source>
        <strain evidence="10 11">RmlP001</strain>
    </source>
</reference>
<feature type="region of interest" description="Disordered" evidence="8">
    <location>
        <begin position="1"/>
        <end position="20"/>
    </location>
</feature>
<dbReference type="RefSeq" id="WP_129221050.1">
    <property type="nucleotide sequence ID" value="NZ_QYBC01000019.1"/>
</dbReference>
<evidence type="ECO:0000256" key="5">
    <source>
        <dbReference type="ARBA" id="ARBA00022989"/>
    </source>
</evidence>
<evidence type="ECO:0000256" key="7">
    <source>
        <dbReference type="RuleBase" id="RU363032"/>
    </source>
</evidence>
<dbReference type="Proteomes" id="UP000289411">
    <property type="component" value="Unassembled WGS sequence"/>
</dbReference>
<dbReference type="AlphaFoldDB" id="A0A4Q2R785"/>
<dbReference type="PANTHER" id="PTHR43005:SF2">
    <property type="entry name" value="INTEGRAL MEMBRANE SUGAR TRANSPORT PROTEIN"/>
    <property type="match status" value="1"/>
</dbReference>
<evidence type="ECO:0000313" key="10">
    <source>
        <dbReference type="EMBL" id="RYB02518.1"/>
    </source>
</evidence>
<feature type="transmembrane region" description="Helical" evidence="7">
    <location>
        <begin position="223"/>
        <end position="243"/>
    </location>
</feature>
<evidence type="ECO:0000259" key="9">
    <source>
        <dbReference type="PROSITE" id="PS50928"/>
    </source>
</evidence>
<dbReference type="OrthoDB" id="5812615at2"/>
<proteinExistence type="inferred from homology"/>
<comment type="similarity">
    <text evidence="7">Belongs to the binding-protein-dependent transport system permease family.</text>
</comment>
<dbReference type="Gene3D" id="1.10.3720.10">
    <property type="entry name" value="MetI-like"/>
    <property type="match status" value="1"/>
</dbReference>
<feature type="transmembrane region" description="Helical" evidence="7">
    <location>
        <begin position="162"/>
        <end position="190"/>
    </location>
</feature>
<keyword evidence="6 7" id="KW-0472">Membrane</keyword>
<evidence type="ECO:0000256" key="1">
    <source>
        <dbReference type="ARBA" id="ARBA00004651"/>
    </source>
</evidence>
<dbReference type="InterPro" id="IPR000515">
    <property type="entry name" value="MetI-like"/>
</dbReference>
<dbReference type="SUPFAM" id="SSF161098">
    <property type="entry name" value="MetI-like"/>
    <property type="match status" value="1"/>
</dbReference>
<gene>
    <name evidence="10" type="ORF">D3272_20350</name>
</gene>
<evidence type="ECO:0000256" key="3">
    <source>
        <dbReference type="ARBA" id="ARBA00022475"/>
    </source>
</evidence>
<protein>
    <submittedName>
        <fullName evidence="10">Sugar ABC transporter permease</fullName>
    </submittedName>
</protein>
<feature type="transmembrane region" description="Helical" evidence="7">
    <location>
        <begin position="28"/>
        <end position="52"/>
    </location>
</feature>
<comment type="subcellular location">
    <subcellularLocation>
        <location evidence="1 7">Cell membrane</location>
        <topology evidence="1 7">Multi-pass membrane protein</topology>
    </subcellularLocation>
</comment>
<keyword evidence="4 7" id="KW-0812">Transmembrane</keyword>
<keyword evidence="11" id="KW-1185">Reference proteome</keyword>
<dbReference type="InterPro" id="IPR035906">
    <property type="entry name" value="MetI-like_sf"/>
</dbReference>
<dbReference type="PROSITE" id="PS50928">
    <property type="entry name" value="ABC_TM1"/>
    <property type="match status" value="1"/>
</dbReference>